<dbReference type="InterPro" id="IPR001242">
    <property type="entry name" value="Condensation_dom"/>
</dbReference>
<reference evidence="6" key="2">
    <citation type="submission" date="2013-08" db="EMBL/GenBank/DDBJ databases">
        <authorList>
            <person name="Chang C.-Y."/>
            <person name="Li T.-L."/>
        </authorList>
    </citation>
    <scope>NUCLEOTIDE SEQUENCE</scope>
    <source>
        <strain evidence="6">BCRC 12163</strain>
    </source>
</reference>
<reference evidence="7 9" key="4">
    <citation type="submission" date="2017-11" db="EMBL/GenBank/DDBJ databases">
        <title>Complete genome sequence of Streptomyces lavendulae subsp. lavendulae CCM 3239 (formerly 'Streptomyces aureofaciens CCM 3239'), the producer of the angucycline-type antibiotic auricin.</title>
        <authorList>
            <person name="Busche T."/>
            <person name="Novakova R."/>
            <person name="Al'Dilaimi A."/>
            <person name="Homerova D."/>
            <person name="Feckova L."/>
            <person name="Rezuchova B."/>
            <person name="Mingyar E."/>
            <person name="Csolleiova D."/>
            <person name="Bekeova C."/>
            <person name="Winkler A."/>
            <person name="Sevcikova B."/>
            <person name="Kalinowski J."/>
            <person name="Kormanec J."/>
            <person name="Ruckert C."/>
        </authorList>
    </citation>
    <scope>NUCLEOTIDE SEQUENCE [LARGE SCALE GENOMIC DNA]</scope>
    <source>
        <strain evidence="7 9">CCM 3239</strain>
    </source>
</reference>
<feature type="region of interest" description="Disordered" evidence="4">
    <location>
        <begin position="1"/>
        <end position="59"/>
    </location>
</feature>
<evidence type="ECO:0000256" key="1">
    <source>
        <dbReference type="ARBA" id="ARBA00001957"/>
    </source>
</evidence>
<dbReference type="Proteomes" id="UP000231791">
    <property type="component" value="Chromosome"/>
</dbReference>
<dbReference type="Pfam" id="PF00668">
    <property type="entry name" value="Condensation"/>
    <property type="match status" value="1"/>
</dbReference>
<dbReference type="GeneID" id="49388422"/>
<evidence type="ECO:0000313" key="7">
    <source>
        <dbReference type="EMBL" id="ATZ29238.1"/>
    </source>
</evidence>
<proteinExistence type="predicted"/>
<feature type="compositionally biased region" description="Low complexity" evidence="4">
    <location>
        <begin position="11"/>
        <end position="31"/>
    </location>
</feature>
<name>G9MBV8_STRLA</name>
<dbReference type="InterPro" id="IPR036736">
    <property type="entry name" value="ACP-like_sf"/>
</dbReference>
<accession>G9MBV8</accession>
<protein>
    <submittedName>
        <fullName evidence="7">Linear gramicidin synthase subunit D</fullName>
    </submittedName>
    <submittedName>
        <fullName evidence="8">NRPS</fullName>
    </submittedName>
</protein>
<keyword evidence="3" id="KW-0597">Phosphoprotein</keyword>
<dbReference type="SUPFAM" id="SSF47336">
    <property type="entry name" value="ACP-like"/>
    <property type="match status" value="1"/>
</dbReference>
<dbReference type="SUPFAM" id="SSF52777">
    <property type="entry name" value="CoA-dependent acyltransferases"/>
    <property type="match status" value="2"/>
</dbReference>
<reference evidence="8" key="1">
    <citation type="journal article" date="2012" name="Nat. Chem. Biol.">
        <title>A stand-alone adenylation domain forms amide bonds in streptothricin biosynthesis.</title>
        <authorList>
            <person name="Maruyama C."/>
            <person name="Toyoda J."/>
            <person name="Kato Y."/>
            <person name="Izumikawa M."/>
            <person name="Takagi M."/>
            <person name="Shin-Ya K."/>
            <person name="Katano H."/>
            <person name="Utagawa T."/>
            <person name="Hamano Y."/>
        </authorList>
    </citation>
    <scope>NUCLEOTIDE SEQUENCE</scope>
    <source>
        <strain evidence="8">NBRC 12789</strain>
    </source>
</reference>
<keyword evidence="9" id="KW-1185">Reference proteome</keyword>
<dbReference type="PANTHER" id="PTHR45398:SF1">
    <property type="entry name" value="ENZYME, PUTATIVE (JCVI)-RELATED"/>
    <property type="match status" value="1"/>
</dbReference>
<dbReference type="Gene3D" id="1.10.1200.10">
    <property type="entry name" value="ACP-like"/>
    <property type="match status" value="1"/>
</dbReference>
<keyword evidence="2" id="KW-0596">Phosphopantetheine</keyword>
<organism evidence="8">
    <name type="scientific">Streptomyces lavendulae subsp. lavendulae</name>
    <dbReference type="NCBI Taxonomy" id="58340"/>
    <lineage>
        <taxon>Bacteria</taxon>
        <taxon>Bacillati</taxon>
        <taxon>Actinomycetota</taxon>
        <taxon>Actinomycetes</taxon>
        <taxon>Kitasatosporales</taxon>
        <taxon>Streptomycetaceae</taxon>
        <taxon>Streptomyces</taxon>
    </lineage>
</organism>
<comment type="cofactor">
    <cofactor evidence="1">
        <name>pantetheine 4'-phosphate</name>
        <dbReference type="ChEBI" id="CHEBI:47942"/>
    </cofactor>
</comment>
<dbReference type="InterPro" id="IPR023213">
    <property type="entry name" value="CAT-like_dom_sf"/>
</dbReference>
<dbReference type="InterPro" id="IPR006162">
    <property type="entry name" value="Ppantetheine_attach_site"/>
</dbReference>
<dbReference type="Pfam" id="PF00550">
    <property type="entry name" value="PP-binding"/>
    <property type="match status" value="1"/>
</dbReference>
<dbReference type="AlphaFoldDB" id="G9MBV8"/>
<dbReference type="EMBL" id="CP024985">
    <property type="protein sequence ID" value="ATZ29238.1"/>
    <property type="molecule type" value="Genomic_DNA"/>
</dbReference>
<evidence type="ECO:0000313" key="9">
    <source>
        <dbReference type="Proteomes" id="UP000231791"/>
    </source>
</evidence>
<dbReference type="KEGG" id="slx:SLAV_37365"/>
<evidence type="ECO:0000256" key="2">
    <source>
        <dbReference type="ARBA" id="ARBA00022450"/>
    </source>
</evidence>
<dbReference type="GO" id="GO:0008610">
    <property type="term" value="P:lipid biosynthetic process"/>
    <property type="evidence" value="ECO:0007669"/>
    <property type="project" value="UniProtKB-ARBA"/>
</dbReference>
<evidence type="ECO:0000313" key="8">
    <source>
        <dbReference type="EMBL" id="BAL15759.1"/>
    </source>
</evidence>
<sequence>MSAPVRRRAAGAEPAGGADPTSGADPASGSTPGSGAGPVGGAAAPALPDPAPAAGPSAEEVHARLRDWLAEAVLVPDADPSAPLRDLGVDSLDLIRTARRIEVAFAVRVQLRELFAPGLTTARLADLVAERAARRGGGGTAPPGTAHEPVVLTPSQEQAWEEQTGGRGHWNQAMLFTMRPDIDPGLFAEAVRRLVASHASLRLAFEEPPARRPRQRTAAVAVDGPPGAALGAVLDTVDVRALTGAGLSAAVTRRCADEQGRLDPGSGRVARFVRFDAGPSRPGRLLIVVHQLAIDMVSWSVLLSDLEEVYTALEAGRDEVWPTEGTSYPQWARALAAHARTPEAEAQAEWWTEVARTPATLPTDREVADPRAANTAATAATHREEFPADLTVRLHAVARAHRAHPGDLVLHALGEVLAERLGEPAVRLDVLRHGREETVGDTHLARTTGWFTTTVPVRLEPLGGTPAERLARTVGHLAALPGGGVGHGALARHGRPRIAAALRAAPPSDVSFDFEGDDVGALPLGSLLREVAPEEVGDITAPHWTRPHPVEVIATTDGGVLRVEWWYSTALHEGTTVRALAARHRSALTALLDALAGPALPGAGEAPPADTR</sequence>
<dbReference type="GO" id="GO:0003824">
    <property type="term" value="F:catalytic activity"/>
    <property type="evidence" value="ECO:0007669"/>
    <property type="project" value="InterPro"/>
</dbReference>
<evidence type="ECO:0000259" key="5">
    <source>
        <dbReference type="PROSITE" id="PS50075"/>
    </source>
</evidence>
<dbReference type="PROSITE" id="PS00012">
    <property type="entry name" value="PHOSPHOPANTETHEINE"/>
    <property type="match status" value="1"/>
</dbReference>
<evidence type="ECO:0000313" key="6">
    <source>
        <dbReference type="EMBL" id="AHW56373.1"/>
    </source>
</evidence>
<dbReference type="EMBL" id="AB684620">
    <property type="protein sequence ID" value="BAL15759.1"/>
    <property type="molecule type" value="Genomic_DNA"/>
</dbReference>
<evidence type="ECO:0000256" key="4">
    <source>
        <dbReference type="SAM" id="MobiDB-lite"/>
    </source>
</evidence>
<dbReference type="EMBL" id="KF498701">
    <property type="protein sequence ID" value="AHW56373.1"/>
    <property type="molecule type" value="Genomic_DNA"/>
</dbReference>
<dbReference type="RefSeq" id="WP_078950200.1">
    <property type="nucleotide sequence ID" value="NZ_CP024985.1"/>
</dbReference>
<dbReference type="PROSITE" id="PS50075">
    <property type="entry name" value="CARRIER"/>
    <property type="match status" value="1"/>
</dbReference>
<dbReference type="InterPro" id="IPR009081">
    <property type="entry name" value="PP-bd_ACP"/>
</dbReference>
<dbReference type="Gene3D" id="3.30.559.10">
    <property type="entry name" value="Chloramphenicol acetyltransferase-like domain"/>
    <property type="match status" value="1"/>
</dbReference>
<reference evidence="6" key="3">
    <citation type="journal article" date="2014" name="Angew. Chem. Int. Ed. Engl.">
        <title>Biosynthesis of streptolidine involved two unexpected intermediates produced by a dihydroxylase and a cyclase through unusual mechanisms.</title>
        <authorList>
            <person name="Chang C.Y."/>
            <person name="Lyu S.Y."/>
            <person name="Liu Y.C."/>
            <person name="Hsu N.S."/>
            <person name="Wu C.C."/>
            <person name="Tang C.F."/>
            <person name="Lin K.H."/>
            <person name="Ho J.Y."/>
            <person name="Wu C.J."/>
            <person name="Tsai M.D."/>
            <person name="Li T.L."/>
        </authorList>
    </citation>
    <scope>NUCLEOTIDE SEQUENCE</scope>
    <source>
        <strain evidence="6">BCRC 12163</strain>
    </source>
</reference>
<gene>
    <name evidence="7" type="primary">lgrD4</name>
    <name evidence="7" type="ORF">SLAV_37365</name>
</gene>
<dbReference type="Gene3D" id="3.30.559.30">
    <property type="entry name" value="Nonribosomal peptide synthetase, condensation domain"/>
    <property type="match status" value="1"/>
</dbReference>
<dbReference type="PANTHER" id="PTHR45398">
    <property type="match status" value="1"/>
</dbReference>
<feature type="domain" description="Carrier" evidence="5">
    <location>
        <begin position="55"/>
        <end position="132"/>
    </location>
</feature>
<evidence type="ECO:0000256" key="3">
    <source>
        <dbReference type="ARBA" id="ARBA00022553"/>
    </source>
</evidence>